<dbReference type="InterPro" id="IPR013083">
    <property type="entry name" value="Znf_RING/FYVE/PHD"/>
</dbReference>
<protein>
    <recommendedName>
        <fullName evidence="3">RING-type domain-containing protein</fullName>
    </recommendedName>
</protein>
<keyword evidence="1" id="KW-0479">Metal-binding</keyword>
<name>A0A9D4UB60_ADICA</name>
<feature type="transmembrane region" description="Helical" evidence="2">
    <location>
        <begin position="216"/>
        <end position="244"/>
    </location>
</feature>
<evidence type="ECO:0000256" key="2">
    <source>
        <dbReference type="SAM" id="Phobius"/>
    </source>
</evidence>
<keyword evidence="2" id="KW-1133">Transmembrane helix</keyword>
<dbReference type="PANTHER" id="PTHR46225:SF19">
    <property type="entry name" value="RING-TYPE DOMAIN-CONTAINING PROTEIN"/>
    <property type="match status" value="1"/>
</dbReference>
<keyword evidence="1" id="KW-0862">Zinc</keyword>
<keyword evidence="2" id="KW-0472">Membrane</keyword>
<dbReference type="SMART" id="SM00184">
    <property type="entry name" value="RING"/>
    <property type="match status" value="1"/>
</dbReference>
<keyword evidence="1" id="KW-0863">Zinc-finger</keyword>
<feature type="transmembrane region" description="Helical" evidence="2">
    <location>
        <begin position="84"/>
        <end position="102"/>
    </location>
</feature>
<dbReference type="PANTHER" id="PTHR46225">
    <property type="entry name" value="C3H4 TYPE ZINC FINGER PROTEIN"/>
    <property type="match status" value="1"/>
</dbReference>
<dbReference type="PROSITE" id="PS50089">
    <property type="entry name" value="ZF_RING_2"/>
    <property type="match status" value="1"/>
</dbReference>
<feature type="domain" description="RING-type" evidence="3">
    <location>
        <begin position="327"/>
        <end position="368"/>
    </location>
</feature>
<keyword evidence="5" id="KW-1185">Reference proteome</keyword>
<evidence type="ECO:0000256" key="1">
    <source>
        <dbReference type="PROSITE-ProRule" id="PRU00175"/>
    </source>
</evidence>
<reference evidence="4" key="1">
    <citation type="submission" date="2021-01" db="EMBL/GenBank/DDBJ databases">
        <title>Adiantum capillus-veneris genome.</title>
        <authorList>
            <person name="Fang Y."/>
            <person name="Liao Q."/>
        </authorList>
    </citation>
    <scope>NUCLEOTIDE SEQUENCE</scope>
    <source>
        <strain evidence="4">H3</strain>
        <tissue evidence="4">Leaf</tissue>
    </source>
</reference>
<evidence type="ECO:0000259" key="3">
    <source>
        <dbReference type="PROSITE" id="PS50089"/>
    </source>
</evidence>
<feature type="transmembrane region" description="Helical" evidence="2">
    <location>
        <begin position="178"/>
        <end position="196"/>
    </location>
</feature>
<dbReference type="EMBL" id="JABFUD020000020">
    <property type="protein sequence ID" value="KAI5063811.1"/>
    <property type="molecule type" value="Genomic_DNA"/>
</dbReference>
<feature type="transmembrane region" description="Helical" evidence="2">
    <location>
        <begin position="49"/>
        <end position="72"/>
    </location>
</feature>
<organism evidence="4 5">
    <name type="scientific">Adiantum capillus-veneris</name>
    <name type="common">Maidenhair fern</name>
    <dbReference type="NCBI Taxonomy" id="13818"/>
    <lineage>
        <taxon>Eukaryota</taxon>
        <taxon>Viridiplantae</taxon>
        <taxon>Streptophyta</taxon>
        <taxon>Embryophyta</taxon>
        <taxon>Tracheophyta</taxon>
        <taxon>Polypodiopsida</taxon>
        <taxon>Polypodiidae</taxon>
        <taxon>Polypodiales</taxon>
        <taxon>Pteridineae</taxon>
        <taxon>Pteridaceae</taxon>
        <taxon>Vittarioideae</taxon>
        <taxon>Adiantum</taxon>
    </lineage>
</organism>
<sequence length="404" mass="43882">MPLTLPSPITSTAAVAASAPISLPSRSPLTGSGTGASAFSRRLSLLSSVCWVSIELFLTLSQILAAIVVLALSQNEHPQTPLPVWVIGYAVGCGASLPLLYWRYIARHPPAILIFMDEQGGTALHQITYHAVQHHHQYRQRPVSIVTHSDSHNPISNQYVFSGVTRVRVEMCMERLRMTLDCFFAVWFVLGTVWVFGRPSAAQESPKLYRLCVAFLAMSCMSYAMPFVVCAAVCCCLPCLISLLGIGDGLNRMGTGWDEGRGASDDTVAALPIVRFRSKRMNRHLELEGLPASSYNDVDDTDCSTEGGLIGAGTQFEHVISGDDAACCICLGMYRDNAELRGLPCSHHFHVECVDQWLKINASCPLCKFSLQGGKLVEGESVDIPSVAGGRPRLGRRLAADEQV</sequence>
<keyword evidence="2" id="KW-0812">Transmembrane</keyword>
<dbReference type="InterPro" id="IPR001841">
    <property type="entry name" value="Znf_RING"/>
</dbReference>
<accession>A0A9D4UB60</accession>
<evidence type="ECO:0000313" key="4">
    <source>
        <dbReference type="EMBL" id="KAI5063811.1"/>
    </source>
</evidence>
<dbReference type="OrthoDB" id="8062037at2759"/>
<dbReference type="Pfam" id="PF13639">
    <property type="entry name" value="zf-RING_2"/>
    <property type="match status" value="1"/>
</dbReference>
<comment type="caution">
    <text evidence="4">The sequence shown here is derived from an EMBL/GenBank/DDBJ whole genome shotgun (WGS) entry which is preliminary data.</text>
</comment>
<gene>
    <name evidence="4" type="ORF">GOP47_0020481</name>
</gene>
<dbReference type="SUPFAM" id="SSF57850">
    <property type="entry name" value="RING/U-box"/>
    <property type="match status" value="1"/>
</dbReference>
<dbReference type="Gene3D" id="3.30.40.10">
    <property type="entry name" value="Zinc/RING finger domain, C3HC4 (zinc finger)"/>
    <property type="match status" value="1"/>
</dbReference>
<proteinExistence type="predicted"/>
<dbReference type="GO" id="GO:0008270">
    <property type="term" value="F:zinc ion binding"/>
    <property type="evidence" value="ECO:0007669"/>
    <property type="project" value="UniProtKB-KW"/>
</dbReference>
<dbReference type="Proteomes" id="UP000886520">
    <property type="component" value="Chromosome 20"/>
</dbReference>
<evidence type="ECO:0000313" key="5">
    <source>
        <dbReference type="Proteomes" id="UP000886520"/>
    </source>
</evidence>
<dbReference type="AlphaFoldDB" id="A0A9D4UB60"/>